<feature type="region of interest" description="Disordered" evidence="1">
    <location>
        <begin position="37"/>
        <end position="73"/>
    </location>
</feature>
<dbReference type="AlphaFoldDB" id="A0A345BXH1"/>
<organism evidence="2 3">
    <name type="scientific">Salicibibacter kimchii</name>
    <dbReference type="NCBI Taxonomy" id="2099786"/>
    <lineage>
        <taxon>Bacteria</taxon>
        <taxon>Bacillati</taxon>
        <taxon>Bacillota</taxon>
        <taxon>Bacilli</taxon>
        <taxon>Bacillales</taxon>
        <taxon>Bacillaceae</taxon>
        <taxon>Salicibibacter</taxon>
    </lineage>
</organism>
<feature type="compositionally biased region" description="Basic and acidic residues" evidence="1">
    <location>
        <begin position="112"/>
        <end position="122"/>
    </location>
</feature>
<feature type="region of interest" description="Disordered" evidence="1">
    <location>
        <begin position="112"/>
        <end position="136"/>
    </location>
</feature>
<dbReference type="Pfam" id="PF14153">
    <property type="entry name" value="Spore_coat_CotO"/>
    <property type="match status" value="1"/>
</dbReference>
<dbReference type="InterPro" id="IPR025439">
    <property type="entry name" value="Spore_coat_CotO"/>
</dbReference>
<keyword evidence="3" id="KW-1185">Reference proteome</keyword>
<gene>
    <name evidence="2" type="ORF">DT065_06200</name>
</gene>
<dbReference type="RefSeq" id="WP_114371722.1">
    <property type="nucleotide sequence ID" value="NZ_CP031092.1"/>
</dbReference>
<evidence type="ECO:0000256" key="1">
    <source>
        <dbReference type="SAM" id="MobiDB-lite"/>
    </source>
</evidence>
<reference evidence="2 3" key="1">
    <citation type="journal article" date="2018" name="J. Microbiol.">
        <title>Salicibibacter kimchii gen. nov., sp. nov., a moderately halophilic and alkalitolerant bacterium in the family Bacillaceae, isolated from kimchi.</title>
        <authorList>
            <person name="Jang J.Y."/>
            <person name="Oh Y.J."/>
            <person name="Lim S.K."/>
            <person name="Park H.K."/>
            <person name="Lee C."/>
            <person name="Kim J.Y."/>
            <person name="Lee M.A."/>
            <person name="Choi H.J."/>
        </authorList>
    </citation>
    <scope>NUCLEOTIDE SEQUENCE [LARGE SCALE GENOMIC DNA]</scope>
    <source>
        <strain evidence="2 3">NKC1-1</strain>
    </source>
</reference>
<sequence length="211" mass="24640">MSTRKRRNRAQPLLYIDTPDQHEAAYLGSTEVEVLYKRNHLGPETESPEENHEGDDQNIQNEENDEDKENEKRRSFNLSKHLGYDWQERSAPSHYATRTRDNLASTLSEQTAKRAPIDDHLGQDNAQNENKKEEKVPKAFAEKSMKEKVEFLLKMRKRTPMTCICKTKEQTWVGTVTAAEEQYFTMQTQQTPYLVTINYDDVKKLSLDHFS</sequence>
<name>A0A345BXH1_9BACI</name>
<proteinExistence type="predicted"/>
<protein>
    <recommendedName>
        <fullName evidence="4">Spore coat protein CotO</fullName>
    </recommendedName>
</protein>
<evidence type="ECO:0000313" key="3">
    <source>
        <dbReference type="Proteomes" id="UP000252100"/>
    </source>
</evidence>
<accession>A0A345BXH1</accession>
<dbReference type="Proteomes" id="UP000252100">
    <property type="component" value="Chromosome"/>
</dbReference>
<dbReference type="KEGG" id="rue:DT065_06200"/>
<evidence type="ECO:0008006" key="4">
    <source>
        <dbReference type="Google" id="ProtNLM"/>
    </source>
</evidence>
<dbReference type="OrthoDB" id="2970540at2"/>
<dbReference type="EMBL" id="CP031092">
    <property type="protein sequence ID" value="AXF55652.1"/>
    <property type="molecule type" value="Genomic_DNA"/>
</dbReference>
<evidence type="ECO:0000313" key="2">
    <source>
        <dbReference type="EMBL" id="AXF55652.1"/>
    </source>
</evidence>